<dbReference type="SUPFAM" id="SSF52499">
    <property type="entry name" value="Isochorismatase-like hydrolases"/>
    <property type="match status" value="1"/>
</dbReference>
<protein>
    <submittedName>
        <fullName evidence="2">Putative hydrolase YcaC</fullName>
        <ecNumber evidence="2">4.-.-.-</ecNumber>
    </submittedName>
</protein>
<reference evidence="2" key="1">
    <citation type="submission" date="2019-06" db="EMBL/GenBank/DDBJ databases">
        <authorList>
            <person name="Murdoch R.W."/>
            <person name="Fathepure B."/>
        </authorList>
    </citation>
    <scope>NUCLEOTIDE SEQUENCE</scope>
</reference>
<organism evidence="2">
    <name type="scientific">uncultured organism</name>
    <dbReference type="NCBI Taxonomy" id="155900"/>
    <lineage>
        <taxon>unclassified sequences</taxon>
        <taxon>environmental samples</taxon>
    </lineage>
</organism>
<feature type="domain" description="Isochorismatase-like" evidence="1">
    <location>
        <begin position="8"/>
        <end position="157"/>
    </location>
</feature>
<dbReference type="PANTHER" id="PTHR14119">
    <property type="entry name" value="HYDROLASE"/>
    <property type="match status" value="1"/>
</dbReference>
<name>A0A5B8REJ9_9ZZZZ</name>
<dbReference type="Pfam" id="PF00857">
    <property type="entry name" value="Isochorismatase"/>
    <property type="match status" value="1"/>
</dbReference>
<gene>
    <name evidence="2" type="primary">ycaC</name>
    <name evidence="2" type="ORF">KBTEX_03319</name>
</gene>
<keyword evidence="2" id="KW-0456">Lyase</keyword>
<dbReference type="Gene3D" id="3.40.50.850">
    <property type="entry name" value="Isochorismatase-like"/>
    <property type="match status" value="1"/>
</dbReference>
<sequence>MLIHAPESVLLVVDVQERLVPAIHDHGNVVDGIEWLIGVAGAVGVPVLATEQYPRGLGRTVPQLGRYFSPEAVAEKTAFSAADEPACRDLVSGAGRKQVVICGIEAHVCVLQTALGLHEAGYEVFVAGDAAGSRNPWDRDLALDRIRALGVQVVSREMVAFEWLQRAGTDVFREVSRNFLR</sequence>
<dbReference type="GO" id="GO:0016829">
    <property type="term" value="F:lyase activity"/>
    <property type="evidence" value="ECO:0007669"/>
    <property type="project" value="UniProtKB-KW"/>
</dbReference>
<evidence type="ECO:0000313" key="2">
    <source>
        <dbReference type="EMBL" id="QEA06976.1"/>
    </source>
</evidence>
<dbReference type="InterPro" id="IPR050993">
    <property type="entry name" value="Isochorismatase_domain"/>
</dbReference>
<dbReference type="GO" id="GO:0016787">
    <property type="term" value="F:hydrolase activity"/>
    <property type="evidence" value="ECO:0007669"/>
    <property type="project" value="UniProtKB-KW"/>
</dbReference>
<dbReference type="EC" id="4.-.-.-" evidence="2"/>
<accession>A0A5B8REJ9</accession>
<dbReference type="CDD" id="cd01012">
    <property type="entry name" value="YcaC_related"/>
    <property type="match status" value="1"/>
</dbReference>
<dbReference type="InterPro" id="IPR000868">
    <property type="entry name" value="Isochorismatase-like_dom"/>
</dbReference>
<dbReference type="PANTHER" id="PTHR14119:SF3">
    <property type="entry name" value="ISOCHORISMATASE DOMAIN-CONTAINING PROTEIN 2"/>
    <property type="match status" value="1"/>
</dbReference>
<keyword evidence="2" id="KW-0378">Hydrolase</keyword>
<dbReference type="AlphaFoldDB" id="A0A5B8REJ9"/>
<dbReference type="InterPro" id="IPR036380">
    <property type="entry name" value="Isochorismatase-like_sf"/>
</dbReference>
<evidence type="ECO:0000259" key="1">
    <source>
        <dbReference type="Pfam" id="PF00857"/>
    </source>
</evidence>
<proteinExistence type="predicted"/>
<dbReference type="EMBL" id="MN079190">
    <property type="protein sequence ID" value="QEA06976.1"/>
    <property type="molecule type" value="Genomic_DNA"/>
</dbReference>